<reference evidence="4" key="1">
    <citation type="submission" date="2021-09" db="EMBL/GenBank/DDBJ databases">
        <title>The genome of Mauremys mutica provides insights into the evolution of semi-aquatic lifestyle.</title>
        <authorList>
            <person name="Gong S."/>
            <person name="Gao Y."/>
        </authorList>
    </citation>
    <scope>NUCLEOTIDE SEQUENCE</scope>
    <source>
        <strain evidence="4">MM-2020</strain>
        <tissue evidence="4">Muscle</tissue>
    </source>
</reference>
<name>A0A9D4B353_9SAUR</name>
<evidence type="ECO:0000256" key="3">
    <source>
        <dbReference type="RuleBase" id="RU364104"/>
    </source>
</evidence>
<gene>
    <name evidence="4" type="ORF">KIL84_012247</name>
</gene>
<evidence type="ECO:0000256" key="1">
    <source>
        <dbReference type="ARBA" id="ARBA00007347"/>
    </source>
</evidence>
<dbReference type="InterPro" id="IPR013892">
    <property type="entry name" value="Cyt_c_biogenesis_Cmc1-like"/>
</dbReference>
<proteinExistence type="inferred from homology"/>
<keyword evidence="5" id="KW-1185">Reference proteome</keyword>
<dbReference type="PANTHER" id="PTHR22977">
    <property type="entry name" value="COX ASSEMBLY MITOCHONDRIAL PROTEIN"/>
    <property type="match status" value="1"/>
</dbReference>
<organism evidence="4 5">
    <name type="scientific">Mauremys mutica</name>
    <name type="common">yellowpond turtle</name>
    <dbReference type="NCBI Taxonomy" id="74926"/>
    <lineage>
        <taxon>Eukaryota</taxon>
        <taxon>Metazoa</taxon>
        <taxon>Chordata</taxon>
        <taxon>Craniata</taxon>
        <taxon>Vertebrata</taxon>
        <taxon>Euteleostomi</taxon>
        <taxon>Archelosauria</taxon>
        <taxon>Testudinata</taxon>
        <taxon>Testudines</taxon>
        <taxon>Cryptodira</taxon>
        <taxon>Durocryptodira</taxon>
        <taxon>Testudinoidea</taxon>
        <taxon>Geoemydidae</taxon>
        <taxon>Geoemydinae</taxon>
        <taxon>Mauremys</taxon>
    </lineage>
</organism>
<dbReference type="EMBL" id="JAHDVG010000474">
    <property type="protein sequence ID" value="KAH1178545.1"/>
    <property type="molecule type" value="Genomic_DNA"/>
</dbReference>
<evidence type="ECO:0000313" key="4">
    <source>
        <dbReference type="EMBL" id="KAH1178545.1"/>
    </source>
</evidence>
<dbReference type="Pfam" id="PF08583">
    <property type="entry name" value="Cmc1"/>
    <property type="match status" value="1"/>
</dbReference>
<comment type="similarity">
    <text evidence="1 3">Belongs to the CMC family.</text>
</comment>
<keyword evidence="2" id="KW-1015">Disulfide bond</keyword>
<sequence length="118" mass="13652">MAKGTADLTAWVVTLPSEEPELRHVEKDVLIPKIMREKARELCSDKVQAFTECCQESGFLMVVKCRQENAALKECLTTYYNDPAFYEECKIEYLKQREEFRATGIPAKQRQQKLPTSM</sequence>
<dbReference type="Proteomes" id="UP000827986">
    <property type="component" value="Unassembled WGS sequence"/>
</dbReference>
<comment type="subcellular location">
    <subcellularLocation>
        <location evidence="3">Mitochondrion</location>
    </subcellularLocation>
</comment>
<dbReference type="PROSITE" id="PS51808">
    <property type="entry name" value="CHCH"/>
    <property type="match status" value="1"/>
</dbReference>
<protein>
    <recommendedName>
        <fullName evidence="3">COX assembly mitochondrial protein</fullName>
    </recommendedName>
</protein>
<comment type="caution">
    <text evidence="4">The sequence shown here is derived from an EMBL/GenBank/DDBJ whole genome shotgun (WGS) entry which is preliminary data.</text>
</comment>
<evidence type="ECO:0000256" key="2">
    <source>
        <dbReference type="ARBA" id="ARBA00023157"/>
    </source>
</evidence>
<accession>A0A9D4B353</accession>
<dbReference type="PANTHER" id="PTHR22977:SF5">
    <property type="entry name" value="COX ASSEMBLY MITOCHONDRIAL PROTEIN HOMOLOG"/>
    <property type="match status" value="1"/>
</dbReference>
<dbReference type="GO" id="GO:0005739">
    <property type="term" value="C:mitochondrion"/>
    <property type="evidence" value="ECO:0007669"/>
    <property type="project" value="UniProtKB-SubCell"/>
</dbReference>
<evidence type="ECO:0000313" key="5">
    <source>
        <dbReference type="Proteomes" id="UP000827986"/>
    </source>
</evidence>
<dbReference type="AlphaFoldDB" id="A0A9D4B353"/>
<keyword evidence="3" id="KW-0496">Mitochondrion</keyword>